<accession>A0ABR2WF33</accession>
<evidence type="ECO:0000256" key="2">
    <source>
        <dbReference type="SAM" id="SignalP"/>
    </source>
</evidence>
<name>A0ABR2WF33_9FUNG</name>
<feature type="chain" id="PRO_5046420728" evidence="2">
    <location>
        <begin position="21"/>
        <end position="207"/>
    </location>
</feature>
<dbReference type="Proteomes" id="UP001479436">
    <property type="component" value="Unassembled WGS sequence"/>
</dbReference>
<protein>
    <submittedName>
        <fullName evidence="3">Uncharacterized protein</fullName>
    </submittedName>
</protein>
<keyword evidence="4" id="KW-1185">Reference proteome</keyword>
<comment type="caution">
    <text evidence="3">The sequence shown here is derived from an EMBL/GenBank/DDBJ whole genome shotgun (WGS) entry which is preliminary data.</text>
</comment>
<feature type="region of interest" description="Disordered" evidence="1">
    <location>
        <begin position="150"/>
        <end position="207"/>
    </location>
</feature>
<evidence type="ECO:0000256" key="1">
    <source>
        <dbReference type="SAM" id="MobiDB-lite"/>
    </source>
</evidence>
<dbReference type="EMBL" id="JASJQH010002530">
    <property type="protein sequence ID" value="KAK9760118.1"/>
    <property type="molecule type" value="Genomic_DNA"/>
</dbReference>
<feature type="compositionally biased region" description="Polar residues" evidence="1">
    <location>
        <begin position="157"/>
        <end position="184"/>
    </location>
</feature>
<feature type="signal peptide" evidence="2">
    <location>
        <begin position="1"/>
        <end position="20"/>
    </location>
</feature>
<gene>
    <name evidence="3" type="ORF">K7432_016181</name>
</gene>
<evidence type="ECO:0000313" key="4">
    <source>
        <dbReference type="Proteomes" id="UP001479436"/>
    </source>
</evidence>
<organism evidence="3 4">
    <name type="scientific">Basidiobolus ranarum</name>
    <dbReference type="NCBI Taxonomy" id="34480"/>
    <lineage>
        <taxon>Eukaryota</taxon>
        <taxon>Fungi</taxon>
        <taxon>Fungi incertae sedis</taxon>
        <taxon>Zoopagomycota</taxon>
        <taxon>Entomophthoromycotina</taxon>
        <taxon>Basidiobolomycetes</taxon>
        <taxon>Basidiobolales</taxon>
        <taxon>Basidiobolaceae</taxon>
        <taxon>Basidiobolus</taxon>
    </lineage>
</organism>
<feature type="compositionally biased region" description="Acidic residues" evidence="1">
    <location>
        <begin position="187"/>
        <end position="207"/>
    </location>
</feature>
<keyword evidence="2" id="KW-0732">Signal</keyword>
<proteinExistence type="predicted"/>
<evidence type="ECO:0000313" key="3">
    <source>
        <dbReference type="EMBL" id="KAK9760118.1"/>
    </source>
</evidence>
<sequence length="207" mass="23164">MKLTITLFVSSIAVVKVASGAPVSYSPYNNNVIRYFNFPCAQQGYLCNRGVQTRHTPVMFSGPVTHSPVLKQVFATITRKHDNLNTAQASNKKGIRVKYQDGPSVEAEGEHTASVYSKQRGGEHSYNPIFSQEQFDQFLPNNQFERMQPEQDDLSMQPANGQEQFDQEMPNSEPNIMQSAQTGSTVEPDEETGVEPDEETEVEPEDE</sequence>
<reference evidence="3 4" key="1">
    <citation type="submission" date="2023-04" db="EMBL/GenBank/DDBJ databases">
        <title>Genome of Basidiobolus ranarum AG-B5.</title>
        <authorList>
            <person name="Stajich J.E."/>
            <person name="Carter-House D."/>
            <person name="Gryganskyi A."/>
        </authorList>
    </citation>
    <scope>NUCLEOTIDE SEQUENCE [LARGE SCALE GENOMIC DNA]</scope>
    <source>
        <strain evidence="3 4">AG-B5</strain>
    </source>
</reference>